<feature type="region of interest" description="Disordered" evidence="1">
    <location>
        <begin position="102"/>
        <end position="138"/>
    </location>
</feature>
<evidence type="ECO:0000259" key="2">
    <source>
        <dbReference type="PROSITE" id="PS50921"/>
    </source>
</evidence>
<evidence type="ECO:0000256" key="1">
    <source>
        <dbReference type="SAM" id="MobiDB-lite"/>
    </source>
</evidence>
<gene>
    <name evidence="3" type="ORF">ACFPRC_33050</name>
</gene>
<reference evidence="4" key="1">
    <citation type="journal article" date="2019" name="Int. J. Syst. Evol. Microbiol.">
        <title>The Global Catalogue of Microorganisms (GCM) 10K type strain sequencing project: providing services to taxonomists for standard genome sequencing and annotation.</title>
        <authorList>
            <consortium name="The Broad Institute Genomics Platform"/>
            <consortium name="The Broad Institute Genome Sequencing Center for Infectious Disease"/>
            <person name="Wu L."/>
            <person name="Ma J."/>
        </authorList>
    </citation>
    <scope>NUCLEOTIDE SEQUENCE [LARGE SCALE GENOMIC DNA]</scope>
    <source>
        <strain evidence="4">CGMCC 4.1542</strain>
    </source>
</reference>
<dbReference type="EMBL" id="JBHSJO010000001">
    <property type="protein sequence ID" value="MFC5019679.1"/>
    <property type="molecule type" value="Genomic_DNA"/>
</dbReference>
<sequence length="138" mass="14640">MPPTDFTDPDRVPASCADPDSDSDQIFRLQEEVRQLKEAVVSHAVVDQAIGVVVALGGVTPDEGWIVLKEVSQHTNIKLRSVAETMLIWGRTGVMPPEIRTALEDRLGRPATAGPALGGPALSGPPPGSPRVSGRNSR</sequence>
<evidence type="ECO:0000313" key="3">
    <source>
        <dbReference type="EMBL" id="MFC5019679.1"/>
    </source>
</evidence>
<feature type="compositionally biased region" description="Low complexity" evidence="1">
    <location>
        <begin position="109"/>
        <end position="122"/>
    </location>
</feature>
<dbReference type="InterPro" id="IPR036388">
    <property type="entry name" value="WH-like_DNA-bd_sf"/>
</dbReference>
<name>A0ABV9X5F8_9ACTN</name>
<comment type="caution">
    <text evidence="3">The sequence shown here is derived from an EMBL/GenBank/DDBJ whole genome shotgun (WGS) entry which is preliminary data.</text>
</comment>
<keyword evidence="4" id="KW-1185">Reference proteome</keyword>
<accession>A0ABV9X5F8</accession>
<evidence type="ECO:0000313" key="4">
    <source>
        <dbReference type="Proteomes" id="UP001595855"/>
    </source>
</evidence>
<dbReference type="RefSeq" id="WP_271417118.1">
    <property type="nucleotide sequence ID" value="NZ_BAAATN010000007.1"/>
</dbReference>
<dbReference type="SMART" id="SM01012">
    <property type="entry name" value="ANTAR"/>
    <property type="match status" value="1"/>
</dbReference>
<dbReference type="PROSITE" id="PS50921">
    <property type="entry name" value="ANTAR"/>
    <property type="match status" value="1"/>
</dbReference>
<dbReference type="Gene3D" id="1.10.10.10">
    <property type="entry name" value="Winged helix-like DNA-binding domain superfamily/Winged helix DNA-binding domain"/>
    <property type="match status" value="1"/>
</dbReference>
<dbReference type="SUPFAM" id="SSF52172">
    <property type="entry name" value="CheY-like"/>
    <property type="match status" value="1"/>
</dbReference>
<dbReference type="Proteomes" id="UP001595855">
    <property type="component" value="Unassembled WGS sequence"/>
</dbReference>
<feature type="region of interest" description="Disordered" evidence="1">
    <location>
        <begin position="1"/>
        <end position="22"/>
    </location>
</feature>
<protein>
    <submittedName>
        <fullName evidence="3">ANTAR domain-containing protein</fullName>
    </submittedName>
</protein>
<dbReference type="Pfam" id="PF03861">
    <property type="entry name" value="ANTAR"/>
    <property type="match status" value="1"/>
</dbReference>
<feature type="domain" description="ANTAR" evidence="2">
    <location>
        <begin position="26"/>
        <end position="87"/>
    </location>
</feature>
<proteinExistence type="predicted"/>
<organism evidence="3 4">
    <name type="scientific">Streptomyces lienomycini</name>
    <dbReference type="NCBI Taxonomy" id="284035"/>
    <lineage>
        <taxon>Bacteria</taxon>
        <taxon>Bacillati</taxon>
        <taxon>Actinomycetota</taxon>
        <taxon>Actinomycetes</taxon>
        <taxon>Kitasatosporales</taxon>
        <taxon>Streptomycetaceae</taxon>
        <taxon>Streptomyces</taxon>
    </lineage>
</organism>
<dbReference type="InterPro" id="IPR005561">
    <property type="entry name" value="ANTAR"/>
</dbReference>
<dbReference type="InterPro" id="IPR011006">
    <property type="entry name" value="CheY-like_superfamily"/>
</dbReference>